<dbReference type="PRINTS" id="PR00039">
    <property type="entry name" value="HTHLYSR"/>
</dbReference>
<dbReference type="SUPFAM" id="SSF53850">
    <property type="entry name" value="Periplasmic binding protein-like II"/>
    <property type="match status" value="1"/>
</dbReference>
<dbReference type="EMBL" id="AP026708">
    <property type="protein sequence ID" value="BDQ34197.1"/>
    <property type="molecule type" value="Genomic_DNA"/>
</dbReference>
<feature type="domain" description="HTH lysR-type" evidence="5">
    <location>
        <begin position="5"/>
        <end position="61"/>
    </location>
</feature>
<evidence type="ECO:0000256" key="2">
    <source>
        <dbReference type="ARBA" id="ARBA00023015"/>
    </source>
</evidence>
<dbReference type="Proteomes" id="UP001061361">
    <property type="component" value="Chromosome"/>
</dbReference>
<dbReference type="RefSeq" id="WP_323373350.1">
    <property type="nucleotide sequence ID" value="NZ_AP026708.1"/>
</dbReference>
<dbReference type="PROSITE" id="PS50931">
    <property type="entry name" value="HTH_LYSR"/>
    <property type="match status" value="1"/>
</dbReference>
<keyword evidence="3" id="KW-0238">DNA-binding</keyword>
<dbReference type="PANTHER" id="PTHR30579:SF2">
    <property type="entry name" value="HTH-TYPE TRANSCRIPTIONAL REGULATOR ARGP"/>
    <property type="match status" value="1"/>
</dbReference>
<sequence length="300" mass="33149">MIGMLDYKLVEAFARVIAEGGFEKAAQVLHVTQGAVSQRVKLLEEQVGCVLMVRSVPPRTTAAGREMLKHYRQVKQLEDDLGPELGQESAGYASMPVGINADSLATWFFPAIGEYLDSQPVLLDLCVDDQAETHKLLKNGDVLGCVSDRAAPVQGGRVEYLGDMDYRLYSNSSYKMKWFNEGVTLESVLKAPMLIFNRKDVMHGVILKDALGTKPNRFNGFYLPSSEKFATAIAAGWACGMLPDQQANEYVERGELADLLPGHVFTVRLHWHCWNLESAALDSFTRVLVAGARGLLVQRP</sequence>
<dbReference type="Pfam" id="PF00126">
    <property type="entry name" value="HTH_1"/>
    <property type="match status" value="1"/>
</dbReference>
<dbReference type="InterPro" id="IPR050176">
    <property type="entry name" value="LTTR"/>
</dbReference>
<dbReference type="Pfam" id="PF03466">
    <property type="entry name" value="LysR_substrate"/>
    <property type="match status" value="1"/>
</dbReference>
<dbReference type="Gene3D" id="1.10.10.10">
    <property type="entry name" value="Winged helix-like DNA-binding domain superfamily/Winged helix DNA-binding domain"/>
    <property type="match status" value="1"/>
</dbReference>
<evidence type="ECO:0000313" key="7">
    <source>
        <dbReference type="Proteomes" id="UP001061361"/>
    </source>
</evidence>
<evidence type="ECO:0000259" key="5">
    <source>
        <dbReference type="PROSITE" id="PS50931"/>
    </source>
</evidence>
<dbReference type="InterPro" id="IPR000847">
    <property type="entry name" value="LysR_HTH_N"/>
</dbReference>
<dbReference type="NCBIfam" id="NF002964">
    <property type="entry name" value="PRK03635.1"/>
    <property type="match status" value="1"/>
</dbReference>
<dbReference type="InterPro" id="IPR036390">
    <property type="entry name" value="WH_DNA-bd_sf"/>
</dbReference>
<evidence type="ECO:0000313" key="6">
    <source>
        <dbReference type="EMBL" id="BDQ34197.1"/>
    </source>
</evidence>
<evidence type="ECO:0000256" key="1">
    <source>
        <dbReference type="ARBA" id="ARBA00009437"/>
    </source>
</evidence>
<keyword evidence="2" id="KW-0805">Transcription regulation</keyword>
<dbReference type="SUPFAM" id="SSF46785">
    <property type="entry name" value="Winged helix' DNA-binding domain"/>
    <property type="match status" value="1"/>
</dbReference>
<evidence type="ECO:0000256" key="4">
    <source>
        <dbReference type="ARBA" id="ARBA00023163"/>
    </source>
</evidence>
<name>A0ABM8ASB2_9BACT</name>
<keyword evidence="7" id="KW-1185">Reference proteome</keyword>
<evidence type="ECO:0000256" key="3">
    <source>
        <dbReference type="ARBA" id="ARBA00023125"/>
    </source>
</evidence>
<reference evidence="6" key="1">
    <citation type="submission" date="2022-08" db="EMBL/GenBank/DDBJ databases">
        <title>Genome Sequence of the sulphate-reducing bacterium, Pseudodesulfovibrio portus JCM14722.</title>
        <authorList>
            <person name="Kondo R."/>
            <person name="Kataoka T."/>
        </authorList>
    </citation>
    <scope>NUCLEOTIDE SEQUENCE</scope>
    <source>
        <strain evidence="6">JCM 14722</strain>
    </source>
</reference>
<dbReference type="Gene3D" id="3.40.190.290">
    <property type="match status" value="1"/>
</dbReference>
<dbReference type="InterPro" id="IPR036388">
    <property type="entry name" value="WH-like_DNA-bd_sf"/>
</dbReference>
<dbReference type="InterPro" id="IPR005119">
    <property type="entry name" value="LysR_subst-bd"/>
</dbReference>
<keyword evidence="4" id="KW-0804">Transcription</keyword>
<dbReference type="PANTHER" id="PTHR30579">
    <property type="entry name" value="TRANSCRIPTIONAL REGULATOR"/>
    <property type="match status" value="1"/>
</dbReference>
<accession>A0ABM8ASB2</accession>
<organism evidence="6 7">
    <name type="scientific">Pseudodesulfovibrio portus</name>
    <dbReference type="NCBI Taxonomy" id="231439"/>
    <lineage>
        <taxon>Bacteria</taxon>
        <taxon>Pseudomonadati</taxon>
        <taxon>Thermodesulfobacteriota</taxon>
        <taxon>Desulfovibrionia</taxon>
        <taxon>Desulfovibrionales</taxon>
        <taxon>Desulfovibrionaceae</taxon>
    </lineage>
</organism>
<comment type="similarity">
    <text evidence="1">Belongs to the LysR transcriptional regulatory family.</text>
</comment>
<dbReference type="InterPro" id="IPR017685">
    <property type="entry name" value="ArgP"/>
</dbReference>
<dbReference type="NCBIfam" id="NF009888">
    <property type="entry name" value="PRK13348.1"/>
    <property type="match status" value="1"/>
</dbReference>
<gene>
    <name evidence="6" type="primary">iciA</name>
    <name evidence="6" type="ORF">JCM14722_17390</name>
</gene>
<dbReference type="NCBIfam" id="TIGR03298">
    <property type="entry name" value="argP"/>
    <property type="match status" value="1"/>
</dbReference>
<proteinExistence type="inferred from homology"/>
<protein>
    <submittedName>
        <fullName evidence="6">LysR family transcriptional regulator</fullName>
    </submittedName>
</protein>